<keyword evidence="3 4" id="KW-0175">Coiled coil</keyword>
<dbReference type="PANTHER" id="PTHR15157">
    <property type="entry name" value="UV RADIATION RESISTANCE-ASSOCIATED GENE PROTEIN"/>
    <property type="match status" value="1"/>
</dbReference>
<evidence type="ECO:0000256" key="4">
    <source>
        <dbReference type="SAM" id="Coils"/>
    </source>
</evidence>
<dbReference type="GeneID" id="27705804"/>
<feature type="region of interest" description="Disordered" evidence="5">
    <location>
        <begin position="21"/>
        <end position="40"/>
    </location>
</feature>
<evidence type="ECO:0000256" key="1">
    <source>
        <dbReference type="ARBA" id="ARBA00009574"/>
    </source>
</evidence>
<evidence type="ECO:0000256" key="3">
    <source>
        <dbReference type="ARBA" id="ARBA00023054"/>
    </source>
</evidence>
<gene>
    <name evidence="6" type="ORF">Z520_00058</name>
</gene>
<dbReference type="GO" id="GO:0035493">
    <property type="term" value="P:SNARE complex assembly"/>
    <property type="evidence" value="ECO:0007669"/>
    <property type="project" value="TreeGrafter"/>
</dbReference>
<comment type="similarity">
    <text evidence="1">Belongs to the ATG14 family.</text>
</comment>
<evidence type="ECO:0000256" key="5">
    <source>
        <dbReference type="SAM" id="MobiDB-lite"/>
    </source>
</evidence>
<dbReference type="AlphaFoldDB" id="A0A0D2J1W6"/>
<dbReference type="Proteomes" id="UP000053411">
    <property type="component" value="Unassembled WGS sequence"/>
</dbReference>
<feature type="region of interest" description="Disordered" evidence="5">
    <location>
        <begin position="335"/>
        <end position="355"/>
    </location>
</feature>
<reference evidence="6 7" key="1">
    <citation type="submission" date="2015-01" db="EMBL/GenBank/DDBJ databases">
        <title>The Genome Sequence of Fonsecaea multimorphosa CBS 102226.</title>
        <authorList>
            <consortium name="The Broad Institute Genomics Platform"/>
            <person name="Cuomo C."/>
            <person name="de Hoog S."/>
            <person name="Gorbushina A."/>
            <person name="Stielow B."/>
            <person name="Teixiera M."/>
            <person name="Abouelleil A."/>
            <person name="Chapman S.B."/>
            <person name="Priest M."/>
            <person name="Young S.K."/>
            <person name="Wortman J."/>
            <person name="Nusbaum C."/>
            <person name="Birren B."/>
        </authorList>
    </citation>
    <scope>NUCLEOTIDE SEQUENCE [LARGE SCALE GENOMIC DNA]</scope>
    <source>
        <strain evidence="6 7">CBS 102226</strain>
    </source>
</reference>
<feature type="coiled-coil region" evidence="4">
    <location>
        <begin position="135"/>
        <end position="224"/>
    </location>
</feature>
<evidence type="ECO:0000313" key="6">
    <source>
        <dbReference type="EMBL" id="KIY03367.1"/>
    </source>
</evidence>
<sequence>MPQLRRVGPSLSLISLRDRFLASETPPPPKSLDAEVKDNETTEHEIEIPLTAPDSSADSSYVKVETVKMDCPVCHKHLTESTGVNCANCVNNLLYNCRFDLARVLLQKESLGKKVEAIVGPEPEKPLDEETARLRKAWQRQQEKIEEQRAKEQEEDMRRELVLRQKELQEKKDHAQALRKNLEERRANLAAAKQAQAKNHKKKLEELKENGEKLKAQYDALHEKIVDTRAILCREAASLLRLYHSRKKTKAGTIKDRHYVAGLLLPDLKEINNMRCTELTAALGNVARLVFLCSFYLGIRLPAEITLPHRDYPLATINTPLTSYLGQRITFPGSGSSLSAPGSPTASRMDLSSSPKPRPLYIGSDDYNESVAQFAKKEPLAFSYFIEGVSLLAWDVAWLSRTQGFVAGTDTWEDVCDMGRNLFQMILAPAQSSAVTRVLAQRNTHNRHRRSQSTSSPVIEDKDNTFPARLGSYSHNSAHTFLGSAAAAGDNPSRHWRLSRYSMISDPLKKHLLTEMNNAEWELLDQQEWNDGGEKMDEAVFIKTRPMDGKEYDDARSIMAPGAEEDAARAKGKSGWTKLKNREKE</sequence>
<dbReference type="Pfam" id="PF10186">
    <property type="entry name" value="ATG14"/>
    <property type="match status" value="1"/>
</dbReference>
<dbReference type="GO" id="GO:0000149">
    <property type="term" value="F:SNARE binding"/>
    <property type="evidence" value="ECO:0007669"/>
    <property type="project" value="TreeGrafter"/>
</dbReference>
<evidence type="ECO:0000256" key="2">
    <source>
        <dbReference type="ARBA" id="ARBA00013807"/>
    </source>
</evidence>
<feature type="region of interest" description="Disordered" evidence="5">
    <location>
        <begin position="561"/>
        <end position="585"/>
    </location>
</feature>
<dbReference type="EMBL" id="KN848062">
    <property type="protein sequence ID" value="KIY03367.1"/>
    <property type="molecule type" value="Genomic_DNA"/>
</dbReference>
<dbReference type="VEuPathDB" id="FungiDB:Z520_00058"/>
<dbReference type="OrthoDB" id="16772at2759"/>
<dbReference type="PANTHER" id="PTHR15157:SF13">
    <property type="entry name" value="AUTOPHAGY-RELATED PROTEIN 14"/>
    <property type="match status" value="1"/>
</dbReference>
<dbReference type="GO" id="GO:0005768">
    <property type="term" value="C:endosome"/>
    <property type="evidence" value="ECO:0007669"/>
    <property type="project" value="TreeGrafter"/>
</dbReference>
<dbReference type="GO" id="GO:0000323">
    <property type="term" value="C:lytic vacuole"/>
    <property type="evidence" value="ECO:0007669"/>
    <property type="project" value="TreeGrafter"/>
</dbReference>
<proteinExistence type="inferred from homology"/>
<dbReference type="RefSeq" id="XP_016637489.1">
    <property type="nucleotide sequence ID" value="XM_016770579.1"/>
</dbReference>
<accession>A0A0D2J1W6</accession>
<dbReference type="GO" id="GO:0032991">
    <property type="term" value="C:protein-containing complex"/>
    <property type="evidence" value="ECO:0007669"/>
    <property type="project" value="UniProtKB-ARBA"/>
</dbReference>
<dbReference type="InterPro" id="IPR018791">
    <property type="entry name" value="UV_resistance/autophagy_Atg14"/>
</dbReference>
<name>A0A0D2J1W6_9EURO</name>
<feature type="compositionally biased region" description="Low complexity" evidence="5">
    <location>
        <begin position="335"/>
        <end position="347"/>
    </location>
</feature>
<keyword evidence="7" id="KW-1185">Reference proteome</keyword>
<feature type="region of interest" description="Disordered" evidence="5">
    <location>
        <begin position="441"/>
        <end position="463"/>
    </location>
</feature>
<protein>
    <recommendedName>
        <fullName evidence="2">Autophagy-related protein 14</fullName>
    </recommendedName>
</protein>
<organism evidence="6 7">
    <name type="scientific">Fonsecaea multimorphosa CBS 102226</name>
    <dbReference type="NCBI Taxonomy" id="1442371"/>
    <lineage>
        <taxon>Eukaryota</taxon>
        <taxon>Fungi</taxon>
        <taxon>Dikarya</taxon>
        <taxon>Ascomycota</taxon>
        <taxon>Pezizomycotina</taxon>
        <taxon>Eurotiomycetes</taxon>
        <taxon>Chaetothyriomycetidae</taxon>
        <taxon>Chaetothyriales</taxon>
        <taxon>Herpotrichiellaceae</taxon>
        <taxon>Fonsecaea</taxon>
    </lineage>
</organism>
<evidence type="ECO:0000313" key="7">
    <source>
        <dbReference type="Proteomes" id="UP000053411"/>
    </source>
</evidence>